<reference evidence="1 2" key="1">
    <citation type="journal article" date="2023" name="Nucleic Acids Res.">
        <title>The hologenome of Daphnia magna reveals possible DNA methylation and microbiome-mediated evolution of the host genome.</title>
        <authorList>
            <person name="Chaturvedi A."/>
            <person name="Li X."/>
            <person name="Dhandapani V."/>
            <person name="Marshall H."/>
            <person name="Kissane S."/>
            <person name="Cuenca-Cambronero M."/>
            <person name="Asole G."/>
            <person name="Calvet F."/>
            <person name="Ruiz-Romero M."/>
            <person name="Marangio P."/>
            <person name="Guigo R."/>
            <person name="Rago D."/>
            <person name="Mirbahai L."/>
            <person name="Eastwood N."/>
            <person name="Colbourne J.K."/>
            <person name="Zhou J."/>
            <person name="Mallon E."/>
            <person name="Orsini L."/>
        </authorList>
    </citation>
    <scope>NUCLEOTIDE SEQUENCE [LARGE SCALE GENOMIC DNA]</scope>
    <source>
        <strain evidence="1">LRV0_1</strain>
    </source>
</reference>
<accession>A0ABR0AEH9</accession>
<comment type="caution">
    <text evidence="1">The sequence shown here is derived from an EMBL/GenBank/DDBJ whole genome shotgun (WGS) entry which is preliminary data.</text>
</comment>
<evidence type="ECO:0000313" key="2">
    <source>
        <dbReference type="Proteomes" id="UP001234178"/>
    </source>
</evidence>
<evidence type="ECO:0000313" key="1">
    <source>
        <dbReference type="EMBL" id="KAK4023535.1"/>
    </source>
</evidence>
<proteinExistence type="predicted"/>
<name>A0ABR0AEH9_9CRUS</name>
<dbReference type="EMBL" id="JAOYFB010000037">
    <property type="protein sequence ID" value="KAK4023535.1"/>
    <property type="molecule type" value="Genomic_DNA"/>
</dbReference>
<sequence>MMYGHEPIAIDFLSIAVEKAPHLLIAEVSAFDHGLVVPTGRVGRGNNKTLINHRCQLWWVPTSGCNHQGEKEKGLFLFMLLSGSISATKTRDAGQTKQKIDELRRD</sequence>
<gene>
    <name evidence="1" type="ORF">OUZ56_008940</name>
</gene>
<dbReference type="Proteomes" id="UP001234178">
    <property type="component" value="Unassembled WGS sequence"/>
</dbReference>
<organism evidence="1 2">
    <name type="scientific">Daphnia magna</name>
    <dbReference type="NCBI Taxonomy" id="35525"/>
    <lineage>
        <taxon>Eukaryota</taxon>
        <taxon>Metazoa</taxon>
        <taxon>Ecdysozoa</taxon>
        <taxon>Arthropoda</taxon>
        <taxon>Crustacea</taxon>
        <taxon>Branchiopoda</taxon>
        <taxon>Diplostraca</taxon>
        <taxon>Cladocera</taxon>
        <taxon>Anomopoda</taxon>
        <taxon>Daphniidae</taxon>
        <taxon>Daphnia</taxon>
    </lineage>
</organism>
<keyword evidence="2" id="KW-1185">Reference proteome</keyword>
<protein>
    <submittedName>
        <fullName evidence="1">Uncharacterized protein</fullName>
    </submittedName>
</protein>